<evidence type="ECO:0000256" key="9">
    <source>
        <dbReference type="SAM" id="Phobius"/>
    </source>
</evidence>
<feature type="compositionally biased region" description="Basic and acidic residues" evidence="8">
    <location>
        <begin position="328"/>
        <end position="339"/>
    </location>
</feature>
<feature type="domain" description="Alpha-carbonic anhydrase" evidence="10">
    <location>
        <begin position="43"/>
        <end position="294"/>
    </location>
</feature>
<keyword evidence="5" id="KW-0325">Glycoprotein</keyword>
<dbReference type="PROSITE" id="PS51144">
    <property type="entry name" value="ALPHA_CA_2"/>
    <property type="match status" value="1"/>
</dbReference>
<dbReference type="PANTHER" id="PTHR18952">
    <property type="entry name" value="CARBONIC ANHYDRASE"/>
    <property type="match status" value="1"/>
</dbReference>
<dbReference type="GeneID" id="115462772"/>
<dbReference type="AlphaFoldDB" id="A0A6P7XEK3"/>
<keyword evidence="9" id="KW-1133">Transmembrane helix</keyword>
<feature type="chain" id="PRO_5028508366" description="Carbonic anhydrase" evidence="7">
    <location>
        <begin position="24"/>
        <end position="494"/>
    </location>
</feature>
<dbReference type="InterPro" id="IPR023561">
    <property type="entry name" value="Carbonic_anhydrase_a-class"/>
</dbReference>
<evidence type="ECO:0000256" key="3">
    <source>
        <dbReference type="ARBA" id="ARBA00022723"/>
    </source>
</evidence>
<evidence type="ECO:0000256" key="6">
    <source>
        <dbReference type="ARBA" id="ARBA00023239"/>
    </source>
</evidence>
<evidence type="ECO:0000313" key="11">
    <source>
        <dbReference type="Proteomes" id="UP000515156"/>
    </source>
</evidence>
<keyword evidence="9" id="KW-0472">Membrane</keyword>
<evidence type="ECO:0000313" key="12">
    <source>
        <dbReference type="RefSeq" id="XP_030048619.1"/>
    </source>
</evidence>
<dbReference type="RefSeq" id="XP_030048619.1">
    <property type="nucleotide sequence ID" value="XM_030192759.1"/>
</dbReference>
<dbReference type="OrthoDB" id="429145at2759"/>
<organism evidence="11 12">
    <name type="scientific">Microcaecilia unicolor</name>
    <dbReference type="NCBI Taxonomy" id="1415580"/>
    <lineage>
        <taxon>Eukaryota</taxon>
        <taxon>Metazoa</taxon>
        <taxon>Chordata</taxon>
        <taxon>Craniata</taxon>
        <taxon>Vertebrata</taxon>
        <taxon>Euteleostomi</taxon>
        <taxon>Amphibia</taxon>
        <taxon>Gymnophiona</taxon>
        <taxon>Siphonopidae</taxon>
        <taxon>Microcaecilia</taxon>
    </lineage>
</organism>
<dbReference type="InterPro" id="IPR036398">
    <property type="entry name" value="CA_dom_sf"/>
</dbReference>
<keyword evidence="6 7" id="KW-0456">Lyase</keyword>
<feature type="signal peptide" evidence="7">
    <location>
        <begin position="1"/>
        <end position="23"/>
    </location>
</feature>
<evidence type="ECO:0000256" key="1">
    <source>
        <dbReference type="ARBA" id="ARBA00010718"/>
    </source>
</evidence>
<evidence type="ECO:0000259" key="10">
    <source>
        <dbReference type="PROSITE" id="PS51144"/>
    </source>
</evidence>
<dbReference type="SMART" id="SM01057">
    <property type="entry name" value="Carb_anhydrase"/>
    <property type="match status" value="1"/>
</dbReference>
<comment type="similarity">
    <text evidence="1 7">Belongs to the alpha-carbonic anhydrase family.</text>
</comment>
<comment type="catalytic activity">
    <reaction evidence="7">
        <text>hydrogencarbonate + H(+) = CO2 + H2O</text>
        <dbReference type="Rhea" id="RHEA:10748"/>
        <dbReference type="ChEBI" id="CHEBI:15377"/>
        <dbReference type="ChEBI" id="CHEBI:15378"/>
        <dbReference type="ChEBI" id="CHEBI:16526"/>
        <dbReference type="ChEBI" id="CHEBI:17544"/>
        <dbReference type="EC" id="4.2.1.1"/>
    </reaction>
</comment>
<dbReference type="KEGG" id="muo:115462772"/>
<dbReference type="SUPFAM" id="SSF51069">
    <property type="entry name" value="Carbonic anhydrase"/>
    <property type="match status" value="1"/>
</dbReference>
<dbReference type="Gene3D" id="3.10.200.10">
    <property type="entry name" value="Alpha carbonic anhydrase"/>
    <property type="match status" value="1"/>
</dbReference>
<feature type="compositionally biased region" description="Low complexity" evidence="8">
    <location>
        <begin position="313"/>
        <end position="327"/>
    </location>
</feature>
<evidence type="ECO:0000256" key="7">
    <source>
        <dbReference type="RuleBase" id="RU367011"/>
    </source>
</evidence>
<gene>
    <name evidence="12" type="primary">CA9</name>
</gene>
<dbReference type="Proteomes" id="UP000515156">
    <property type="component" value="Chromosome 2"/>
</dbReference>
<evidence type="ECO:0000256" key="5">
    <source>
        <dbReference type="ARBA" id="ARBA00023180"/>
    </source>
</evidence>
<dbReference type="Pfam" id="PF00194">
    <property type="entry name" value="Carb_anhydrase"/>
    <property type="match status" value="1"/>
</dbReference>
<name>A0A6P7XEK3_9AMPH</name>
<dbReference type="CTD" id="768"/>
<accession>A0A6P7XEK3</accession>
<evidence type="ECO:0000256" key="8">
    <source>
        <dbReference type="SAM" id="MobiDB-lite"/>
    </source>
</evidence>
<comment type="cofactor">
    <cofactor evidence="7">
        <name>Zn(2+)</name>
        <dbReference type="ChEBI" id="CHEBI:29105"/>
    </cofactor>
</comment>
<dbReference type="InterPro" id="IPR001148">
    <property type="entry name" value="CA_dom"/>
</dbReference>
<sequence>MENSACSCLLAGILLLLVVVTLGGSEDTHKEHSHPPHKGPGHGHWNYSDQIAWASDFHDCGGESQSPINIQLSETVYDPSLGPFVLTGFDVPEDEKLKLKNNGHTVVLDLPDTLLINGGLPQEYRAAQLHFHWGSHANPGSEHTVDGQRYSGEIHVVHYSTEFSNIREAMTKPGGLAVLAAFIQAGSEENPTYQHLLQYLPQVSKEGQDMEVPGFNIGGLLPGQMDRYYRYNGSLTTPPCFQSVNWTIFNDTIKLSEQQISILEDTLLGDDDEILQLNFRDAQNMHGRVILANFRTSPVSGRRGPAADPGFPPVSSVPGDSSVGTSDKTPEEDSEHHLESSAPGDSSTEKLGKGPEEDPELPPESPAPGDSSIETEDEGPKEDSELHPDSPGPGNSSVETSDKGPEEDADSESRAGVSSQPRNIEPDSGVTEKQHASTLGTGDMLAIIFAVLFALTALSFFIYVRKHRNRSRRFNTENKPNVIYKAATTEENIA</sequence>
<reference evidence="12" key="1">
    <citation type="submission" date="2025-08" db="UniProtKB">
        <authorList>
            <consortium name="RefSeq"/>
        </authorList>
    </citation>
    <scope>IDENTIFICATION</scope>
</reference>
<feature type="compositionally biased region" description="Basic and acidic residues" evidence="8">
    <location>
        <begin position="347"/>
        <end position="356"/>
    </location>
</feature>
<feature type="region of interest" description="Disordered" evidence="8">
    <location>
        <begin position="297"/>
        <end position="435"/>
    </location>
</feature>
<dbReference type="PROSITE" id="PS00162">
    <property type="entry name" value="ALPHA_CA_1"/>
    <property type="match status" value="1"/>
</dbReference>
<proteinExistence type="inferred from homology"/>
<dbReference type="InParanoid" id="A0A6P7XEK3"/>
<feature type="transmembrane region" description="Helical" evidence="9">
    <location>
        <begin position="444"/>
        <end position="464"/>
    </location>
</feature>
<dbReference type="InterPro" id="IPR018338">
    <property type="entry name" value="Carbonic_anhydrase_a-class_CS"/>
</dbReference>
<dbReference type="GO" id="GO:0004089">
    <property type="term" value="F:carbonate dehydratase activity"/>
    <property type="evidence" value="ECO:0007669"/>
    <property type="project" value="UniProtKB-UniRule"/>
</dbReference>
<evidence type="ECO:0000256" key="4">
    <source>
        <dbReference type="ARBA" id="ARBA00022833"/>
    </source>
</evidence>
<dbReference type="EC" id="4.2.1.1" evidence="2 7"/>
<keyword evidence="9" id="KW-0812">Transmembrane</keyword>
<keyword evidence="7" id="KW-0732">Signal</keyword>
<comment type="function">
    <text evidence="7">Reversible hydration of carbon dioxide.</text>
</comment>
<evidence type="ECO:0000256" key="2">
    <source>
        <dbReference type="ARBA" id="ARBA00012925"/>
    </source>
</evidence>
<keyword evidence="4 7" id="KW-0862">Zinc</keyword>
<dbReference type="PANTHER" id="PTHR18952:SF18">
    <property type="entry name" value="CARBONIC ANHYDRASE 9"/>
    <property type="match status" value="1"/>
</dbReference>
<dbReference type="FunCoup" id="A0A6P7XEK3">
    <property type="interactions" value="214"/>
</dbReference>
<dbReference type="FunFam" id="3.10.200.10:FF:000003">
    <property type="entry name" value="Carbonic anhydrase 12"/>
    <property type="match status" value="1"/>
</dbReference>
<keyword evidence="11" id="KW-1185">Reference proteome</keyword>
<dbReference type="GO" id="GO:0008270">
    <property type="term" value="F:zinc ion binding"/>
    <property type="evidence" value="ECO:0007669"/>
    <property type="project" value="UniProtKB-UniRule"/>
</dbReference>
<protein>
    <recommendedName>
        <fullName evidence="2 7">Carbonic anhydrase</fullName>
        <ecNumber evidence="2 7">4.2.1.1</ecNumber>
    </recommendedName>
</protein>
<keyword evidence="3 7" id="KW-0479">Metal-binding</keyword>
<dbReference type="GO" id="GO:0005886">
    <property type="term" value="C:plasma membrane"/>
    <property type="evidence" value="ECO:0007669"/>
    <property type="project" value="TreeGrafter"/>
</dbReference>